<proteinExistence type="predicted"/>
<evidence type="ECO:0008006" key="9">
    <source>
        <dbReference type="Google" id="ProtNLM"/>
    </source>
</evidence>
<dbReference type="OrthoDB" id="2284036at2759"/>
<evidence type="ECO:0000256" key="5">
    <source>
        <dbReference type="ARBA" id="ARBA00023136"/>
    </source>
</evidence>
<feature type="transmembrane region" description="Helical" evidence="6">
    <location>
        <begin position="161"/>
        <end position="182"/>
    </location>
</feature>
<keyword evidence="2" id="KW-0813">Transport</keyword>
<organism evidence="7 8">
    <name type="scientific">Circinella minor</name>
    <dbReference type="NCBI Taxonomy" id="1195481"/>
    <lineage>
        <taxon>Eukaryota</taxon>
        <taxon>Fungi</taxon>
        <taxon>Fungi incertae sedis</taxon>
        <taxon>Mucoromycota</taxon>
        <taxon>Mucoromycotina</taxon>
        <taxon>Mucoromycetes</taxon>
        <taxon>Mucorales</taxon>
        <taxon>Lichtheimiaceae</taxon>
        <taxon>Circinella</taxon>
    </lineage>
</organism>
<dbReference type="EMBL" id="JAEPRB010000038">
    <property type="protein sequence ID" value="KAG2224704.1"/>
    <property type="molecule type" value="Genomic_DNA"/>
</dbReference>
<keyword evidence="3 6" id="KW-0812">Transmembrane</keyword>
<dbReference type="GO" id="GO:0022857">
    <property type="term" value="F:transmembrane transporter activity"/>
    <property type="evidence" value="ECO:0007669"/>
    <property type="project" value="InterPro"/>
</dbReference>
<dbReference type="AlphaFoldDB" id="A0A8H7S8H9"/>
<dbReference type="Proteomes" id="UP000646827">
    <property type="component" value="Unassembled WGS sequence"/>
</dbReference>
<evidence type="ECO:0000313" key="7">
    <source>
        <dbReference type="EMBL" id="KAG2224704.1"/>
    </source>
</evidence>
<dbReference type="SUPFAM" id="SSF103473">
    <property type="entry name" value="MFS general substrate transporter"/>
    <property type="match status" value="1"/>
</dbReference>
<dbReference type="InterPro" id="IPR036259">
    <property type="entry name" value="MFS_trans_sf"/>
</dbReference>
<feature type="transmembrane region" description="Helical" evidence="6">
    <location>
        <begin position="27"/>
        <end position="49"/>
    </location>
</feature>
<sequence length="314" mass="35059">MAISGAIGGLIGYGFLNMNGIAGLSAWRWYMLILGIITSALGIVVFIFLPDRADSRWFRLTSIEKDIIHERIQDSAMVQRNSINIEHILESVKEPRLYCYILVSLLMNLVNGAMGIYSTLIIKSLGHFSEGQSILLNIPASVIAVILISSAAYVSKRLNEYSYVAILGCILTTLGFIFLIVVPEGAGILAGIFLAIVGPQYTVYLSLASINIAGYTKKTFYISITTVTYCVGNITGPLLIRQEFAPRYIPAMSVMIAGMILSSFLFYYMRWSFIRENQYRQQLMASNKLPPEPPKDVKETDLTDKTNLYFIYHI</sequence>
<evidence type="ECO:0000256" key="3">
    <source>
        <dbReference type="ARBA" id="ARBA00022692"/>
    </source>
</evidence>
<evidence type="ECO:0000256" key="1">
    <source>
        <dbReference type="ARBA" id="ARBA00004141"/>
    </source>
</evidence>
<dbReference type="PANTHER" id="PTHR43791:SF36">
    <property type="entry name" value="TRANSPORTER, PUTATIVE (AFU_ORTHOLOGUE AFUA_6G08340)-RELATED"/>
    <property type="match status" value="1"/>
</dbReference>
<accession>A0A8H7S8H9</accession>
<dbReference type="Gene3D" id="1.20.1250.20">
    <property type="entry name" value="MFS general substrate transporter like domains"/>
    <property type="match status" value="1"/>
</dbReference>
<evidence type="ECO:0000256" key="2">
    <source>
        <dbReference type="ARBA" id="ARBA00022448"/>
    </source>
</evidence>
<comment type="caution">
    <text evidence="7">The sequence shown here is derived from an EMBL/GenBank/DDBJ whole genome shotgun (WGS) entry which is preliminary data.</text>
</comment>
<keyword evidence="4 6" id="KW-1133">Transmembrane helix</keyword>
<keyword evidence="5 6" id="KW-0472">Membrane</keyword>
<dbReference type="Pfam" id="PF07690">
    <property type="entry name" value="MFS_1"/>
    <property type="match status" value="1"/>
</dbReference>
<protein>
    <recommendedName>
        <fullName evidence="9">Major facilitator superfamily (MFS) profile domain-containing protein</fullName>
    </recommendedName>
</protein>
<keyword evidence="8" id="KW-1185">Reference proteome</keyword>
<dbReference type="InterPro" id="IPR011701">
    <property type="entry name" value="MFS"/>
</dbReference>
<reference evidence="7 8" key="1">
    <citation type="submission" date="2020-12" db="EMBL/GenBank/DDBJ databases">
        <title>Metabolic potential, ecology and presence of endohyphal bacteria is reflected in genomic diversity of Mucoromycotina.</title>
        <authorList>
            <person name="Muszewska A."/>
            <person name="Okrasinska A."/>
            <person name="Steczkiewicz K."/>
            <person name="Drgas O."/>
            <person name="Orlowska M."/>
            <person name="Perlinska-Lenart U."/>
            <person name="Aleksandrzak-Piekarczyk T."/>
            <person name="Szatraj K."/>
            <person name="Zielenkiewicz U."/>
            <person name="Pilsyk S."/>
            <person name="Malc E."/>
            <person name="Mieczkowski P."/>
            <person name="Kruszewska J.S."/>
            <person name="Biernat P."/>
            <person name="Pawlowska J."/>
        </authorList>
    </citation>
    <scope>NUCLEOTIDE SEQUENCE [LARGE SCALE GENOMIC DNA]</scope>
    <source>
        <strain evidence="7 8">CBS 142.35</strain>
    </source>
</reference>
<comment type="subcellular location">
    <subcellularLocation>
        <location evidence="1">Membrane</location>
        <topology evidence="1">Multi-pass membrane protein</topology>
    </subcellularLocation>
</comment>
<name>A0A8H7S8H9_9FUNG</name>
<dbReference type="GO" id="GO:0016020">
    <property type="term" value="C:membrane"/>
    <property type="evidence" value="ECO:0007669"/>
    <property type="project" value="UniProtKB-SubCell"/>
</dbReference>
<gene>
    <name evidence="7" type="ORF">INT45_009019</name>
</gene>
<evidence type="ECO:0000313" key="8">
    <source>
        <dbReference type="Proteomes" id="UP000646827"/>
    </source>
</evidence>
<dbReference type="PANTHER" id="PTHR43791">
    <property type="entry name" value="PERMEASE-RELATED"/>
    <property type="match status" value="1"/>
</dbReference>
<evidence type="ECO:0000256" key="4">
    <source>
        <dbReference type="ARBA" id="ARBA00022989"/>
    </source>
</evidence>
<feature type="transmembrane region" description="Helical" evidence="6">
    <location>
        <begin position="97"/>
        <end position="122"/>
    </location>
</feature>
<evidence type="ECO:0000256" key="6">
    <source>
        <dbReference type="SAM" id="Phobius"/>
    </source>
</evidence>
<feature type="transmembrane region" description="Helical" evidence="6">
    <location>
        <begin position="188"/>
        <end position="207"/>
    </location>
</feature>
<feature type="transmembrane region" description="Helical" evidence="6">
    <location>
        <begin position="248"/>
        <end position="268"/>
    </location>
</feature>
<feature type="transmembrane region" description="Helical" evidence="6">
    <location>
        <begin position="134"/>
        <end position="154"/>
    </location>
</feature>
<feature type="transmembrane region" description="Helical" evidence="6">
    <location>
        <begin position="219"/>
        <end position="236"/>
    </location>
</feature>